<comment type="similarity">
    <text evidence="1">Belongs to the ABC transporter superfamily.</text>
</comment>
<dbReference type="Pfam" id="PF00005">
    <property type="entry name" value="ABC_tran"/>
    <property type="match status" value="1"/>
</dbReference>
<keyword evidence="3" id="KW-0547">Nucleotide-binding</keyword>
<evidence type="ECO:0000313" key="6">
    <source>
        <dbReference type="EMBL" id="VFJ48920.1"/>
    </source>
</evidence>
<dbReference type="InterPro" id="IPR050166">
    <property type="entry name" value="ABC_transporter_ATP-bind"/>
</dbReference>
<dbReference type="PROSITE" id="PS50893">
    <property type="entry name" value="ABC_TRANSPORTER_2"/>
    <property type="match status" value="1"/>
</dbReference>
<dbReference type="InterPro" id="IPR027417">
    <property type="entry name" value="P-loop_NTPase"/>
</dbReference>
<dbReference type="EMBL" id="CAADEW010000021">
    <property type="protein sequence ID" value="VFJ48920.1"/>
    <property type="molecule type" value="Genomic_DNA"/>
</dbReference>
<dbReference type="InterPro" id="IPR017871">
    <property type="entry name" value="ABC_transporter-like_CS"/>
</dbReference>
<evidence type="ECO:0000256" key="3">
    <source>
        <dbReference type="ARBA" id="ARBA00022741"/>
    </source>
</evidence>
<dbReference type="Gene3D" id="3.40.50.300">
    <property type="entry name" value="P-loop containing nucleotide triphosphate hydrolases"/>
    <property type="match status" value="1"/>
</dbReference>
<dbReference type="SMART" id="SM00382">
    <property type="entry name" value="AAA"/>
    <property type="match status" value="1"/>
</dbReference>
<proteinExistence type="inferred from homology"/>
<keyword evidence="4 6" id="KW-0067">ATP-binding</keyword>
<accession>A0A450SA25</accession>
<name>A0A450SA25_9GAMM</name>
<dbReference type="InterPro" id="IPR003593">
    <property type="entry name" value="AAA+_ATPase"/>
</dbReference>
<evidence type="ECO:0000256" key="2">
    <source>
        <dbReference type="ARBA" id="ARBA00022448"/>
    </source>
</evidence>
<dbReference type="PROSITE" id="PS00211">
    <property type="entry name" value="ABC_TRANSPORTER_1"/>
    <property type="match status" value="1"/>
</dbReference>
<dbReference type="SUPFAM" id="SSF52540">
    <property type="entry name" value="P-loop containing nucleoside triphosphate hydrolases"/>
    <property type="match status" value="1"/>
</dbReference>
<feature type="domain" description="ABC transporter" evidence="5">
    <location>
        <begin position="3"/>
        <end position="237"/>
    </location>
</feature>
<organism evidence="6">
    <name type="scientific">Candidatus Kentrum sp. FW</name>
    <dbReference type="NCBI Taxonomy" id="2126338"/>
    <lineage>
        <taxon>Bacteria</taxon>
        <taxon>Pseudomonadati</taxon>
        <taxon>Pseudomonadota</taxon>
        <taxon>Gammaproteobacteria</taxon>
        <taxon>Candidatus Kentrum</taxon>
    </lineage>
</organism>
<dbReference type="InterPro" id="IPR003439">
    <property type="entry name" value="ABC_transporter-like_ATP-bd"/>
</dbReference>
<evidence type="ECO:0000256" key="1">
    <source>
        <dbReference type="ARBA" id="ARBA00005417"/>
    </source>
</evidence>
<sequence>MSIDLDSIDFSFGGRGSRKEIALFRSLTFYVPEGSVAAALVGPSGAGKSTLLRLIGGLLQPQKGNIRLIGQDAQKCRERGDIGFVFQSPALLPWRTVEGNVRLPLELRRKTPSDIRVAEVIAEVGLASRTHDYPHELSGGMQQRVALARALVAHPKLLLLDEPFSQLDEILRFELLFKVQKYAADFQATVVLVTHDISEAVIASDTVYVLTGTPISHVHSISVDLPRPRAIESADSPEFHKLVSRLRSHLEEASKG</sequence>
<dbReference type="PANTHER" id="PTHR42788">
    <property type="entry name" value="TAURINE IMPORT ATP-BINDING PROTEIN-RELATED"/>
    <property type="match status" value="1"/>
</dbReference>
<protein>
    <submittedName>
        <fullName evidence="6">NitT/TauT family transport system ATP-binding protein</fullName>
    </submittedName>
</protein>
<dbReference type="AlphaFoldDB" id="A0A450SA25"/>
<dbReference type="GO" id="GO:0005524">
    <property type="term" value="F:ATP binding"/>
    <property type="evidence" value="ECO:0007669"/>
    <property type="project" value="UniProtKB-KW"/>
</dbReference>
<evidence type="ECO:0000256" key="4">
    <source>
        <dbReference type="ARBA" id="ARBA00022840"/>
    </source>
</evidence>
<keyword evidence="2" id="KW-0813">Transport</keyword>
<reference evidence="6" key="1">
    <citation type="submission" date="2019-02" db="EMBL/GenBank/DDBJ databases">
        <authorList>
            <person name="Gruber-Vodicka R. H."/>
            <person name="Seah K. B. B."/>
        </authorList>
    </citation>
    <scope>NUCLEOTIDE SEQUENCE</scope>
    <source>
        <strain evidence="6">BECK_BZ15</strain>
    </source>
</reference>
<gene>
    <name evidence="6" type="ORF">BECKFW1821A_GA0114235_102111</name>
</gene>
<dbReference type="PANTHER" id="PTHR42788:SF20">
    <property type="entry name" value="ABC TRANSPORTER ATP-BINDING PROTEIN"/>
    <property type="match status" value="1"/>
</dbReference>
<evidence type="ECO:0000259" key="5">
    <source>
        <dbReference type="PROSITE" id="PS50893"/>
    </source>
</evidence>
<dbReference type="GO" id="GO:0016887">
    <property type="term" value="F:ATP hydrolysis activity"/>
    <property type="evidence" value="ECO:0007669"/>
    <property type="project" value="InterPro"/>
</dbReference>